<dbReference type="GeneID" id="28742244"/>
<dbReference type="STRING" id="1664694.A0A0N0NPA3"/>
<dbReference type="SUPFAM" id="SSF54909">
    <property type="entry name" value="Dimeric alpha+beta barrel"/>
    <property type="match status" value="1"/>
</dbReference>
<accession>A0A0N0NPA3</accession>
<dbReference type="InterPro" id="IPR011008">
    <property type="entry name" value="Dimeric_a/b-barrel"/>
</dbReference>
<proteinExistence type="predicted"/>
<organism evidence="1 2">
    <name type="scientific">Cyphellophora attinorum</name>
    <dbReference type="NCBI Taxonomy" id="1664694"/>
    <lineage>
        <taxon>Eukaryota</taxon>
        <taxon>Fungi</taxon>
        <taxon>Dikarya</taxon>
        <taxon>Ascomycota</taxon>
        <taxon>Pezizomycotina</taxon>
        <taxon>Eurotiomycetes</taxon>
        <taxon>Chaetothyriomycetidae</taxon>
        <taxon>Chaetothyriales</taxon>
        <taxon>Cyphellophoraceae</taxon>
        <taxon>Cyphellophora</taxon>
    </lineage>
</organism>
<dbReference type="Pfam" id="PF13826">
    <property type="entry name" value="Monooxy_af470-like"/>
    <property type="match status" value="1"/>
</dbReference>
<evidence type="ECO:0008006" key="3">
    <source>
        <dbReference type="Google" id="ProtNLM"/>
    </source>
</evidence>
<dbReference type="RefSeq" id="XP_018002484.1">
    <property type="nucleotide sequence ID" value="XM_018150364.1"/>
</dbReference>
<comment type="caution">
    <text evidence="1">The sequence shown here is derived from an EMBL/GenBank/DDBJ whole genome shotgun (WGS) entry which is preliminary data.</text>
</comment>
<dbReference type="AlphaFoldDB" id="A0A0N0NPA3"/>
<reference evidence="1 2" key="1">
    <citation type="submission" date="2015-06" db="EMBL/GenBank/DDBJ databases">
        <title>Draft genome of the ant-associated black yeast Phialophora attae CBS 131958.</title>
        <authorList>
            <person name="Moreno L.F."/>
            <person name="Stielow B.J."/>
            <person name="de Hoog S."/>
            <person name="Vicente V.A."/>
            <person name="Weiss V.A."/>
            <person name="de Vries M."/>
            <person name="Cruz L.M."/>
            <person name="Souza E.M."/>
        </authorList>
    </citation>
    <scope>NUCLEOTIDE SEQUENCE [LARGE SCALE GENOMIC DNA]</scope>
    <source>
        <strain evidence="1 2">CBS 131958</strain>
    </source>
</reference>
<keyword evidence="2" id="KW-1185">Reference proteome</keyword>
<dbReference type="Proteomes" id="UP000038010">
    <property type="component" value="Unassembled WGS sequence"/>
</dbReference>
<protein>
    <recommendedName>
        <fullName evidence="3">Monooxygenase</fullName>
    </recommendedName>
</protein>
<evidence type="ECO:0000313" key="1">
    <source>
        <dbReference type="EMBL" id="KPI42521.1"/>
    </source>
</evidence>
<dbReference type="VEuPathDB" id="FungiDB:AB675_9799"/>
<dbReference type="EMBL" id="LFJN01000007">
    <property type="protein sequence ID" value="KPI42521.1"/>
    <property type="molecule type" value="Genomic_DNA"/>
</dbReference>
<evidence type="ECO:0000313" key="2">
    <source>
        <dbReference type="Proteomes" id="UP000038010"/>
    </source>
</evidence>
<gene>
    <name evidence="1" type="ORF">AB675_9799</name>
</gene>
<sequence length="297" mass="32700">MAFTPILPPSAKRPRSEAARSSGLLNALSDIYPLTTWLLVGGSLQALLSLITNSWYTAVPVLTLLVLKFLDTLAIHFNLKKNPYLQAAILHRTAPVIPDSDGTISTEAADEKIVVFILGFKVNHPSGLFAPYLKDIGDANSAMWKELGRTAPDSGYLGSSSWSSRDARGGVHLMTLSYFRSTDDLHRFAYGPTHRAIWDKWNKWNKAGKVDHLGINHEIFEVEKHKWEAVYLNFQPTQLGATSFLRKGDKMVGGVVDDQWVGSLMDASKGKLRTSAGRLGRDPNALESVYGADAQGY</sequence>
<dbReference type="InterPro" id="IPR025444">
    <property type="entry name" value="Monooxy_af470"/>
</dbReference>
<dbReference type="OrthoDB" id="3202396at2759"/>
<name>A0A0N0NPA3_9EURO</name>